<dbReference type="InterPro" id="IPR036249">
    <property type="entry name" value="Thioredoxin-like_sf"/>
</dbReference>
<evidence type="ECO:0000259" key="3">
    <source>
        <dbReference type="PROSITE" id="PS50405"/>
    </source>
</evidence>
<feature type="domain" description="GST C-terminal" evidence="3">
    <location>
        <begin position="115"/>
        <end position="244"/>
    </location>
</feature>
<proteinExistence type="inferred from homology"/>
<dbReference type="InterPro" id="IPR010987">
    <property type="entry name" value="Glutathione-S-Trfase_C-like"/>
</dbReference>
<dbReference type="GO" id="GO:0016034">
    <property type="term" value="F:maleylacetoacetate isomerase activity"/>
    <property type="evidence" value="ECO:0007669"/>
    <property type="project" value="UniProtKB-EC"/>
</dbReference>
<name>A0A109BI93_HYPSL</name>
<dbReference type="InterPro" id="IPR004045">
    <property type="entry name" value="Glutathione_S-Trfase_N"/>
</dbReference>
<dbReference type="InterPro" id="IPR040079">
    <property type="entry name" value="Glutathione_S-Trfase"/>
</dbReference>
<dbReference type="SUPFAM" id="SSF52833">
    <property type="entry name" value="Thioredoxin-like"/>
    <property type="match status" value="1"/>
</dbReference>
<dbReference type="PATRIC" id="fig|121290.4.peg.2635"/>
<evidence type="ECO:0000313" key="5">
    <source>
        <dbReference type="Proteomes" id="UP000059074"/>
    </source>
</evidence>
<dbReference type="PROSITE" id="PS50405">
    <property type="entry name" value="GST_CTER"/>
    <property type="match status" value="1"/>
</dbReference>
<dbReference type="InterPro" id="IPR004046">
    <property type="entry name" value="GST_C"/>
</dbReference>
<dbReference type="CDD" id="cd00299">
    <property type="entry name" value="GST_C_family"/>
    <property type="match status" value="1"/>
</dbReference>
<dbReference type="RefSeq" id="WP_245281853.1">
    <property type="nucleotide sequence ID" value="NZ_LMTR01000045.1"/>
</dbReference>
<evidence type="ECO:0000256" key="1">
    <source>
        <dbReference type="RuleBase" id="RU003494"/>
    </source>
</evidence>
<evidence type="ECO:0000313" key="4">
    <source>
        <dbReference type="EMBL" id="KWT69318.1"/>
    </source>
</evidence>
<sequence length="251" mass="28501">MAQYYSKKECERPAFDGPVQGLEHKGTVVMMKLYGDPGSGSLRRVTTAAKIMGIELERVNVDLFKGESQTNQFRSRFNPHGLTPVLEDGEFLLYEAAAINLYLANKVDSPLVGTTERDRFQVLQWMFWSGEQWRTFTTTMFDERVGKAVMDLAKDESLIAFAERKIRAAAKVLDEHLEGRRFMVGNALTLADLDVAAPFSQVDRAKFPFWDYPNFVAWHDNLLQSFPAWAETKAEVDNRMDTFLASVGVKL</sequence>
<dbReference type="SFLD" id="SFLDS00019">
    <property type="entry name" value="Glutathione_Transferase_(cytos"/>
    <property type="match status" value="1"/>
</dbReference>
<feature type="domain" description="GST N-terminal" evidence="2">
    <location>
        <begin position="29"/>
        <end position="111"/>
    </location>
</feature>
<comment type="similarity">
    <text evidence="1">Belongs to the GST superfamily.</text>
</comment>
<evidence type="ECO:0000259" key="2">
    <source>
        <dbReference type="PROSITE" id="PS50404"/>
    </source>
</evidence>
<organism evidence="4 5">
    <name type="scientific">Hyphomicrobium sulfonivorans</name>
    <dbReference type="NCBI Taxonomy" id="121290"/>
    <lineage>
        <taxon>Bacteria</taxon>
        <taxon>Pseudomonadati</taxon>
        <taxon>Pseudomonadota</taxon>
        <taxon>Alphaproteobacteria</taxon>
        <taxon>Hyphomicrobiales</taxon>
        <taxon>Hyphomicrobiaceae</taxon>
        <taxon>Hyphomicrobium</taxon>
    </lineage>
</organism>
<dbReference type="InterPro" id="IPR036282">
    <property type="entry name" value="Glutathione-S-Trfase_C_sf"/>
</dbReference>
<dbReference type="STRING" id="121290.APY04_1401"/>
<dbReference type="AlphaFoldDB" id="A0A109BI93"/>
<dbReference type="EC" id="5.2.1.2" evidence="4"/>
<dbReference type="Gene3D" id="1.20.1050.10">
    <property type="match status" value="1"/>
</dbReference>
<dbReference type="Pfam" id="PF00043">
    <property type="entry name" value="GST_C"/>
    <property type="match status" value="1"/>
</dbReference>
<dbReference type="PROSITE" id="PS50404">
    <property type="entry name" value="GST_NTER"/>
    <property type="match status" value="1"/>
</dbReference>
<protein>
    <submittedName>
        <fullName evidence="4">Maleylacetoacetate isomerase</fullName>
        <ecNumber evidence="4">5.2.1.2</ecNumber>
    </submittedName>
</protein>
<reference evidence="4 5" key="1">
    <citation type="submission" date="2015-10" db="EMBL/GenBank/DDBJ databases">
        <title>Transcriptomic analysis of a linuron degrading triple-species bacterial consortium.</title>
        <authorList>
            <person name="Albers P."/>
        </authorList>
    </citation>
    <scope>NUCLEOTIDE SEQUENCE [LARGE SCALE GENOMIC DNA]</scope>
    <source>
        <strain evidence="4 5">WDL6</strain>
    </source>
</reference>
<gene>
    <name evidence="4" type="ORF">APY04_1401</name>
</gene>
<dbReference type="SFLD" id="SFLDG00358">
    <property type="entry name" value="Main_(cytGST)"/>
    <property type="match status" value="1"/>
</dbReference>
<comment type="caution">
    <text evidence="4">The sequence shown here is derived from an EMBL/GenBank/DDBJ whole genome shotgun (WGS) entry which is preliminary data.</text>
</comment>
<dbReference type="PANTHER" id="PTHR44051">
    <property type="entry name" value="GLUTATHIONE S-TRANSFERASE-RELATED"/>
    <property type="match status" value="1"/>
</dbReference>
<dbReference type="Pfam" id="PF02798">
    <property type="entry name" value="GST_N"/>
    <property type="match status" value="1"/>
</dbReference>
<dbReference type="PANTHER" id="PTHR44051:SF8">
    <property type="entry name" value="GLUTATHIONE S-TRANSFERASE GSTA"/>
    <property type="match status" value="1"/>
</dbReference>
<accession>A0A109BI93</accession>
<dbReference type="SUPFAM" id="SSF47616">
    <property type="entry name" value="GST C-terminal domain-like"/>
    <property type="match status" value="1"/>
</dbReference>
<dbReference type="Proteomes" id="UP000059074">
    <property type="component" value="Unassembled WGS sequence"/>
</dbReference>
<dbReference type="Gene3D" id="3.40.30.10">
    <property type="entry name" value="Glutaredoxin"/>
    <property type="match status" value="1"/>
</dbReference>
<keyword evidence="4" id="KW-0413">Isomerase</keyword>
<dbReference type="EMBL" id="LMTR01000045">
    <property type="protein sequence ID" value="KWT69318.1"/>
    <property type="molecule type" value="Genomic_DNA"/>
</dbReference>
<keyword evidence="5" id="KW-1185">Reference proteome</keyword>